<accession>A0ABR0U368</accession>
<keyword evidence="6" id="KW-0067">ATP-binding</keyword>
<dbReference type="InterPro" id="IPR001650">
    <property type="entry name" value="Helicase_C-like"/>
</dbReference>
<feature type="compositionally biased region" description="Basic and acidic residues" evidence="8">
    <location>
        <begin position="1138"/>
        <end position="1152"/>
    </location>
</feature>
<sequence>MASSSTRLHIIDDEDEFDWEAAVRAIDVACQATADEKSTSISNFNSSFNCNPQNFLDPAQGVQKKGRFDAVSSTRQTTLDKFIGVSSSISKKSVEKAELSNGLRSNNSSGNNIVYNNGGGVAECEDIEMLNGFMKIDPEAAKTWIYPVNFPGRDYQFSITRTALFSNTLVVLPTGLGKTLIAAVVMYNFFRWFPEGKIVFAAPSRPLVMQQIEACHNIVGIPQEWTIDLTGQTNPKTRAEFWKDRRVFFVTPQVLEKDIHSGSCLVKHLVCLVIDEAHRATGNYSYCVAVRELMDTPVQLRILALTATPGCKQQTIQHVIDNLHISTLEYRNESDPDVLPYVHERKIELIEVAMGDEAVEIDNLLLEVTRPFVARLSAFGLLQRDFQTRRQMPELSTTAPSLNVYSSLKPRIRNLQLSPCELLNSRDKFRQVPPQDLPHTKYGEVEGYFGVLITLCHVRKLLSSHGIKPAFETLVEKLKLGYFARLMSKNEVLLKAKLLMQQTVSHGAPSPKLAKMLEVLADHFKFKDPKNSRVIIFSNYRDSVRDILDALTNIGGFVKATEFIGQSSGVLLNSPYPLSSYLPHLMHLGSNGKLETLTGLFLFVSKTRGFNEILTGKTSKGQSQKVQQAVLQKFRTGGYNVIVATSIGEEGLDIMEVDLVICFDANVSPLRMIQRMGSELKGYKRKQANGKAINKHMRNGGMNSFNFHSSPRMVPHVFKPEVQFLEMSIEEFVPRGKKVKDFNTVSEPAYKTKLTNAETDLLAKYFPSSGKIAWRPSLIAFPHFQGLPSPVHKVVHSSRTGILIDTMQNLQGSTFSKDIKTLSAEDEDILDPSFRVEAVGPEDEIMEERFNDPAEGKLKKEIEIDTEVEEIAKDMHIEDFHKQKPCLHTLLFGSEFVSVDDVGNVLVLSLPQLPLESNFKHIEGGSMASAYHLMHDSEDHEENTVQGKGNPSSCSRLPEENLLESSLRNLDAQKGKLLSEAEEILLTPVSSRMPKEIDVSGEDHKFVHNRKLPSADESSDDFRDSELSPRLTNFIKSGIVPESPVHNSGTWKHDENTLQDGSLGKMGVPCSSDNDMQTLLHCNPNSPRAYTSPIPVAKEKQSPFANLSNSSSSKDWLLDSGVKPETVEQQCKFRRLRKLGDLNRKVPSESKEQTGPSKKLGTSKGTDNRTPTKLVKGNNNFSVFYKDLGSVVLKNMLVECGKKKRGNDVAVYIEEEAEVSSEVMGSDNEEDEHDSSSYEDSFIDDGVNPTSVSTQADAGRTDMIAIYRRSLLSQSPFQRLPTKFSPDSVVQSSRMDGSGSSSGAKHDDTPQTGLQSTARISQFACDEIPSEIVETTLDSRKRKLSFYQAQSVPMVNLDKEFSVLSEAARGNFAENGDIFEDDQFYEGIDLDAVEEEAAKLLRQKTECSTQKTATLSEPIRPNLGVMGSPSFDLGV</sequence>
<keyword evidence="7" id="KW-0539">Nucleus</keyword>
<evidence type="ECO:0000259" key="9">
    <source>
        <dbReference type="PROSITE" id="PS51192"/>
    </source>
</evidence>
<feature type="domain" description="Helicase C-terminal" evidence="10">
    <location>
        <begin position="512"/>
        <end position="740"/>
    </location>
</feature>
<evidence type="ECO:0000256" key="8">
    <source>
        <dbReference type="SAM" id="MobiDB-lite"/>
    </source>
</evidence>
<keyword evidence="12" id="KW-1185">Reference proteome</keyword>
<dbReference type="PROSITE" id="PS51192">
    <property type="entry name" value="HELICASE_ATP_BIND_1"/>
    <property type="match status" value="1"/>
</dbReference>
<evidence type="ECO:0000256" key="2">
    <source>
        <dbReference type="ARBA" id="ARBA00009889"/>
    </source>
</evidence>
<evidence type="ECO:0000259" key="10">
    <source>
        <dbReference type="PROSITE" id="PS51194"/>
    </source>
</evidence>
<keyword evidence="4" id="KW-0378">Hydrolase</keyword>
<dbReference type="Gene3D" id="3.40.50.300">
    <property type="entry name" value="P-loop containing nucleotide triphosphate hydrolases"/>
    <property type="match status" value="2"/>
</dbReference>
<feature type="domain" description="Helicase ATP-binding" evidence="9">
    <location>
        <begin position="159"/>
        <end position="327"/>
    </location>
</feature>
<reference evidence="11 12" key="1">
    <citation type="journal article" date="2021" name="Comput. Struct. Biotechnol. J.">
        <title>De novo genome assembly of the potent medicinal plant Rehmannia glutinosa using nanopore technology.</title>
        <authorList>
            <person name="Ma L."/>
            <person name="Dong C."/>
            <person name="Song C."/>
            <person name="Wang X."/>
            <person name="Zheng X."/>
            <person name="Niu Y."/>
            <person name="Chen S."/>
            <person name="Feng W."/>
        </authorList>
    </citation>
    <scope>NUCLEOTIDE SEQUENCE [LARGE SCALE GENOMIC DNA]</scope>
    <source>
        <strain evidence="11">DH-2019</strain>
    </source>
</reference>
<dbReference type="InterPro" id="IPR027417">
    <property type="entry name" value="P-loop_NTPase"/>
</dbReference>
<evidence type="ECO:0000313" key="12">
    <source>
        <dbReference type="Proteomes" id="UP001318860"/>
    </source>
</evidence>
<evidence type="ECO:0000256" key="5">
    <source>
        <dbReference type="ARBA" id="ARBA00022806"/>
    </source>
</evidence>
<gene>
    <name evidence="11" type="ORF">DH2020_049579</name>
</gene>
<feature type="compositionally biased region" description="Low complexity" evidence="8">
    <location>
        <begin position="1292"/>
        <end position="1303"/>
    </location>
</feature>
<dbReference type="InterPro" id="IPR014001">
    <property type="entry name" value="Helicase_ATP-bd"/>
</dbReference>
<comment type="similarity">
    <text evidence="2">Belongs to the DEAD box helicase family. DEAH subfamily. FANCM sub-subfamily.</text>
</comment>
<dbReference type="CDD" id="cd18033">
    <property type="entry name" value="DEXDc_FANCM"/>
    <property type="match status" value="1"/>
</dbReference>
<dbReference type="Pfam" id="PF00271">
    <property type="entry name" value="Helicase_C"/>
    <property type="match status" value="1"/>
</dbReference>
<evidence type="ECO:0000256" key="4">
    <source>
        <dbReference type="ARBA" id="ARBA00022801"/>
    </source>
</evidence>
<dbReference type="Proteomes" id="UP001318860">
    <property type="component" value="Unassembled WGS sequence"/>
</dbReference>
<feature type="compositionally biased region" description="Polar residues" evidence="8">
    <location>
        <begin position="1163"/>
        <end position="1173"/>
    </location>
</feature>
<name>A0ABR0U368_REHGL</name>
<dbReference type="PANTHER" id="PTHR14025:SF20">
    <property type="entry name" value="FANCONI ANEMIA GROUP M PROTEIN"/>
    <property type="match status" value="1"/>
</dbReference>
<feature type="region of interest" description="Disordered" evidence="8">
    <location>
        <begin position="1138"/>
        <end position="1173"/>
    </location>
</feature>
<dbReference type="EMBL" id="JABTTQ020003485">
    <property type="protein sequence ID" value="KAK6116697.1"/>
    <property type="molecule type" value="Genomic_DNA"/>
</dbReference>
<feature type="region of interest" description="Disordered" evidence="8">
    <location>
        <begin position="1218"/>
        <end position="1255"/>
    </location>
</feature>
<keyword evidence="5" id="KW-0347">Helicase</keyword>
<evidence type="ECO:0000313" key="11">
    <source>
        <dbReference type="EMBL" id="KAK6116697.1"/>
    </source>
</evidence>
<evidence type="ECO:0000256" key="3">
    <source>
        <dbReference type="ARBA" id="ARBA00022741"/>
    </source>
</evidence>
<dbReference type="InterPro" id="IPR044749">
    <property type="entry name" value="FANCM_DEXDc"/>
</dbReference>
<proteinExistence type="inferred from homology"/>
<evidence type="ECO:0000256" key="7">
    <source>
        <dbReference type="ARBA" id="ARBA00023242"/>
    </source>
</evidence>
<feature type="region of interest" description="Disordered" evidence="8">
    <location>
        <begin position="1278"/>
        <end position="1313"/>
    </location>
</feature>
<dbReference type="SMART" id="SM00490">
    <property type="entry name" value="HELICc"/>
    <property type="match status" value="1"/>
</dbReference>
<dbReference type="PROSITE" id="PS51194">
    <property type="entry name" value="HELICASE_CTER"/>
    <property type="match status" value="1"/>
</dbReference>
<dbReference type="SUPFAM" id="SSF52540">
    <property type="entry name" value="P-loop containing nucleoside triphosphate hydrolases"/>
    <property type="match status" value="1"/>
</dbReference>
<protein>
    <submittedName>
        <fullName evidence="11">Uncharacterized protein</fullName>
    </submittedName>
</protein>
<dbReference type="Pfam" id="PF04851">
    <property type="entry name" value="ResIII"/>
    <property type="match status" value="1"/>
</dbReference>
<dbReference type="SMART" id="SM00487">
    <property type="entry name" value="DEXDc"/>
    <property type="match status" value="1"/>
</dbReference>
<evidence type="ECO:0000256" key="1">
    <source>
        <dbReference type="ARBA" id="ARBA00004123"/>
    </source>
</evidence>
<dbReference type="CDD" id="cd12091">
    <property type="entry name" value="FANCM_ID"/>
    <property type="match status" value="1"/>
</dbReference>
<evidence type="ECO:0000256" key="6">
    <source>
        <dbReference type="ARBA" id="ARBA00022840"/>
    </source>
</evidence>
<comment type="subcellular location">
    <subcellularLocation>
        <location evidence="1">Nucleus</location>
    </subcellularLocation>
</comment>
<dbReference type="InterPro" id="IPR006935">
    <property type="entry name" value="Helicase/UvrB_N"/>
</dbReference>
<comment type="caution">
    <text evidence="11">The sequence shown here is derived from an EMBL/GenBank/DDBJ whole genome shotgun (WGS) entry which is preliminary data.</text>
</comment>
<dbReference type="InterPro" id="IPR039686">
    <property type="entry name" value="FANCM/Mph1-like_ID"/>
</dbReference>
<dbReference type="PANTHER" id="PTHR14025">
    <property type="entry name" value="FANCONI ANEMIA GROUP M FANCM FAMILY MEMBER"/>
    <property type="match status" value="1"/>
</dbReference>
<organism evidence="11 12">
    <name type="scientific">Rehmannia glutinosa</name>
    <name type="common">Chinese foxglove</name>
    <dbReference type="NCBI Taxonomy" id="99300"/>
    <lineage>
        <taxon>Eukaryota</taxon>
        <taxon>Viridiplantae</taxon>
        <taxon>Streptophyta</taxon>
        <taxon>Embryophyta</taxon>
        <taxon>Tracheophyta</taxon>
        <taxon>Spermatophyta</taxon>
        <taxon>Magnoliopsida</taxon>
        <taxon>eudicotyledons</taxon>
        <taxon>Gunneridae</taxon>
        <taxon>Pentapetalae</taxon>
        <taxon>asterids</taxon>
        <taxon>lamiids</taxon>
        <taxon>Lamiales</taxon>
        <taxon>Orobanchaceae</taxon>
        <taxon>Rehmannieae</taxon>
        <taxon>Rehmannia</taxon>
    </lineage>
</organism>
<keyword evidence="3" id="KW-0547">Nucleotide-binding</keyword>